<keyword evidence="13" id="KW-1185">Reference proteome</keyword>
<dbReference type="InterPro" id="IPR028055">
    <property type="entry name" value="YidC/Oxa/ALB_C"/>
</dbReference>
<evidence type="ECO:0000256" key="10">
    <source>
        <dbReference type="SAM" id="MobiDB-lite"/>
    </source>
</evidence>
<comment type="subcellular location">
    <subcellularLocation>
        <location evidence="9">Membrane</location>
        <topology evidence="9">Multi-pass membrane protein</topology>
    </subcellularLocation>
    <subcellularLocation>
        <location evidence="1">Mitochondrion inner membrane</location>
        <topology evidence="1">Multi-pass membrane protein</topology>
    </subcellularLocation>
</comment>
<evidence type="ECO:0000256" key="6">
    <source>
        <dbReference type="ARBA" id="ARBA00022989"/>
    </source>
</evidence>
<evidence type="ECO:0000256" key="8">
    <source>
        <dbReference type="ARBA" id="ARBA00023136"/>
    </source>
</evidence>
<evidence type="ECO:0000256" key="2">
    <source>
        <dbReference type="ARBA" id="ARBA00009877"/>
    </source>
</evidence>
<dbReference type="CDD" id="cd20069">
    <property type="entry name" value="5TM_Oxa1-like"/>
    <property type="match status" value="1"/>
</dbReference>
<organism evidence="12 13">
    <name type="scientific">Lithohypha guttulata</name>
    <dbReference type="NCBI Taxonomy" id="1690604"/>
    <lineage>
        <taxon>Eukaryota</taxon>
        <taxon>Fungi</taxon>
        <taxon>Dikarya</taxon>
        <taxon>Ascomycota</taxon>
        <taxon>Pezizomycotina</taxon>
        <taxon>Eurotiomycetes</taxon>
        <taxon>Chaetothyriomycetidae</taxon>
        <taxon>Chaetothyriales</taxon>
        <taxon>Trichomeriaceae</taxon>
        <taxon>Lithohypha</taxon>
    </lineage>
</organism>
<evidence type="ECO:0000256" key="3">
    <source>
        <dbReference type="ARBA" id="ARBA00022692"/>
    </source>
</evidence>
<dbReference type="NCBIfam" id="TIGR03592">
    <property type="entry name" value="yidC_oxa1_cterm"/>
    <property type="match status" value="1"/>
</dbReference>
<evidence type="ECO:0000259" key="11">
    <source>
        <dbReference type="Pfam" id="PF02096"/>
    </source>
</evidence>
<comment type="caution">
    <text evidence="12">The sequence shown here is derived from an EMBL/GenBank/DDBJ whole genome shotgun (WGS) entry which is preliminary data.</text>
</comment>
<keyword evidence="4" id="KW-0999">Mitochondrion inner membrane</keyword>
<protein>
    <recommendedName>
        <fullName evidence="11">Membrane insertase YidC/Oxa/ALB C-terminal domain-containing protein</fullName>
    </recommendedName>
</protein>
<keyword evidence="7" id="KW-0496">Mitochondrion</keyword>
<evidence type="ECO:0000313" key="13">
    <source>
        <dbReference type="Proteomes" id="UP001345013"/>
    </source>
</evidence>
<feature type="region of interest" description="Disordered" evidence="10">
    <location>
        <begin position="509"/>
        <end position="538"/>
    </location>
</feature>
<keyword evidence="8" id="KW-0472">Membrane</keyword>
<proteinExistence type="inferred from homology"/>
<evidence type="ECO:0000256" key="7">
    <source>
        <dbReference type="ARBA" id="ARBA00023128"/>
    </source>
</evidence>
<dbReference type="Pfam" id="PF02096">
    <property type="entry name" value="60KD_IMP"/>
    <property type="match status" value="1"/>
</dbReference>
<evidence type="ECO:0000256" key="5">
    <source>
        <dbReference type="ARBA" id="ARBA00022946"/>
    </source>
</evidence>
<dbReference type="Proteomes" id="UP001345013">
    <property type="component" value="Unassembled WGS sequence"/>
</dbReference>
<evidence type="ECO:0000256" key="1">
    <source>
        <dbReference type="ARBA" id="ARBA00004448"/>
    </source>
</evidence>
<keyword evidence="3 9" id="KW-0812">Transmembrane</keyword>
<keyword evidence="6" id="KW-1133">Transmembrane helix</keyword>
<feature type="domain" description="Membrane insertase YidC/Oxa/ALB C-terminal" evidence="11">
    <location>
        <begin position="184"/>
        <end position="381"/>
    </location>
</feature>
<dbReference type="PANTHER" id="PTHR12428">
    <property type="entry name" value="OXA1"/>
    <property type="match status" value="1"/>
</dbReference>
<evidence type="ECO:0000313" key="12">
    <source>
        <dbReference type="EMBL" id="KAK5077486.1"/>
    </source>
</evidence>
<evidence type="ECO:0000256" key="9">
    <source>
        <dbReference type="RuleBase" id="RU003945"/>
    </source>
</evidence>
<dbReference type="EMBL" id="JAVRRG010000220">
    <property type="protein sequence ID" value="KAK5077486.1"/>
    <property type="molecule type" value="Genomic_DNA"/>
</dbReference>
<gene>
    <name evidence="12" type="ORF">LTR24_009613</name>
</gene>
<name>A0ABR0JWJ4_9EURO</name>
<keyword evidence="5" id="KW-0809">Transit peptide</keyword>
<sequence>MTLQHNLRQASRVIQSNRLHLHPSRTRHYSSHTLFTSTSSSSLFCARPAPAPQRYALLQARHLSLWGSQPNPPSLPATNQAQADLAIKEPSDIDRTIRASDNVAADTSFQSHAPNTVEPQFIADAQQSLLEPHMSDASAVPNIEDIPERIGYLKEICGLDFGWGPTATMEWILEHTHIWAGLSWTTSIVLLGIALRSTMFPFLVGSAEQTGRMRKMATEIKPVQDAYREAARNQDRMKMSQLQLEMRALKDSHGVNLKKAFYPLLIQLPFGFGAWRVLRNCATLPVPGFITESWLWTSDLTFSDPYFIMPAISSAMIYVTLKMNANANQGSASVGGPDAMAILRKAMPVLSFAFVSFQPGAVQLYFVSSAATGLATAWLLQNAAIRRYLKLPILAKDEPLPNVPASSSNGADHPPSSAAAAGFMRTKSSNWGKSRAQILEEQARALEEQEAKAAQENRSGIDKAVDNVKGQWTDIKKHGRGFVESVAGSVDEQAAANKRKQREVYDARARAGLEEEREAKNRELGIQETKREGGMRRR</sequence>
<reference evidence="12 13" key="1">
    <citation type="submission" date="2023-08" db="EMBL/GenBank/DDBJ databases">
        <title>Black Yeasts Isolated from many extreme environments.</title>
        <authorList>
            <person name="Coleine C."/>
            <person name="Stajich J.E."/>
            <person name="Selbmann L."/>
        </authorList>
    </citation>
    <scope>NUCLEOTIDE SEQUENCE [LARGE SCALE GENOMIC DNA]</scope>
    <source>
        <strain evidence="12 13">CCFEE 5885</strain>
    </source>
</reference>
<evidence type="ECO:0000256" key="4">
    <source>
        <dbReference type="ARBA" id="ARBA00022792"/>
    </source>
</evidence>
<dbReference type="InterPro" id="IPR001708">
    <property type="entry name" value="YidC/ALB3/OXA1/COX18"/>
</dbReference>
<accession>A0ABR0JWJ4</accession>
<dbReference type="PANTHER" id="PTHR12428:SF66">
    <property type="entry name" value="MITOCHONDRIAL INNER MEMBRANE PROTEIN OXA1L"/>
    <property type="match status" value="1"/>
</dbReference>
<comment type="similarity">
    <text evidence="2 9">Belongs to the OXA1/ALB3/YidC family.</text>
</comment>